<protein>
    <submittedName>
        <fullName evidence="1">Uncharacterized protein</fullName>
    </submittedName>
</protein>
<sequence>MESSEETQVIYLLESVDLVRKTGVLKIKEDRKYAHWIKLKVSISPLLIYRIRKKNYRGLGQNKAFIGCEYKSSLNSIKYYENPFRLVEFAPDEHSDIPLNYRLELVFEMLSEKIERLNAFHKPVVVGYKNRFLKPSQYIRFIQILVTKKQSECKWRLSSVS</sequence>
<proteinExistence type="predicted"/>
<accession>A0ABP6WRV0</accession>
<evidence type="ECO:0000313" key="1">
    <source>
        <dbReference type="EMBL" id="GAA3553687.1"/>
    </source>
</evidence>
<dbReference type="Proteomes" id="UP001500954">
    <property type="component" value="Unassembled WGS sequence"/>
</dbReference>
<reference evidence="2" key="1">
    <citation type="journal article" date="2019" name="Int. J. Syst. Evol. Microbiol.">
        <title>The Global Catalogue of Microorganisms (GCM) 10K type strain sequencing project: providing services to taxonomists for standard genome sequencing and annotation.</title>
        <authorList>
            <consortium name="The Broad Institute Genomics Platform"/>
            <consortium name="The Broad Institute Genome Sequencing Center for Infectious Disease"/>
            <person name="Wu L."/>
            <person name="Ma J."/>
        </authorList>
    </citation>
    <scope>NUCLEOTIDE SEQUENCE [LARGE SCALE GENOMIC DNA]</scope>
    <source>
        <strain evidence="2">JCM 17111</strain>
    </source>
</reference>
<evidence type="ECO:0000313" key="2">
    <source>
        <dbReference type="Proteomes" id="UP001500954"/>
    </source>
</evidence>
<comment type="caution">
    <text evidence="1">The sequence shown here is derived from an EMBL/GenBank/DDBJ whole genome shotgun (WGS) entry which is preliminary data.</text>
</comment>
<dbReference type="RefSeq" id="WP_345003795.1">
    <property type="nucleotide sequence ID" value="NZ_BAABCY010000007.1"/>
</dbReference>
<name>A0ABP6WRV0_9FLAO</name>
<keyword evidence="2" id="KW-1185">Reference proteome</keyword>
<gene>
    <name evidence="1" type="ORF">GCM10022395_01520</name>
</gene>
<organism evidence="1 2">
    <name type="scientific">Snuella lapsa</name>
    <dbReference type="NCBI Taxonomy" id="870481"/>
    <lineage>
        <taxon>Bacteria</taxon>
        <taxon>Pseudomonadati</taxon>
        <taxon>Bacteroidota</taxon>
        <taxon>Flavobacteriia</taxon>
        <taxon>Flavobacteriales</taxon>
        <taxon>Flavobacteriaceae</taxon>
        <taxon>Snuella</taxon>
    </lineage>
</organism>
<dbReference type="EMBL" id="BAABCY010000007">
    <property type="protein sequence ID" value="GAA3553687.1"/>
    <property type="molecule type" value="Genomic_DNA"/>
</dbReference>